<proteinExistence type="predicted"/>
<comment type="subcellular location">
    <subcellularLocation>
        <location evidence="1">Membrane</location>
        <topology evidence="1">Multi-pass membrane protein</topology>
    </subcellularLocation>
</comment>
<dbReference type="Pfam" id="PF00892">
    <property type="entry name" value="EamA"/>
    <property type="match status" value="2"/>
</dbReference>
<feature type="compositionally biased region" description="Low complexity" evidence="5">
    <location>
        <begin position="18"/>
        <end position="29"/>
    </location>
</feature>
<dbReference type="PANTHER" id="PTHR22911">
    <property type="entry name" value="ACYL-MALONYL CONDENSING ENZYME-RELATED"/>
    <property type="match status" value="1"/>
</dbReference>
<dbReference type="InterPro" id="IPR037185">
    <property type="entry name" value="EmrE-like"/>
</dbReference>
<feature type="transmembrane region" description="Helical" evidence="6">
    <location>
        <begin position="393"/>
        <end position="414"/>
    </location>
</feature>
<keyword evidence="2 6" id="KW-0812">Transmembrane</keyword>
<evidence type="ECO:0000256" key="4">
    <source>
        <dbReference type="ARBA" id="ARBA00023136"/>
    </source>
</evidence>
<feature type="transmembrane region" description="Helical" evidence="6">
    <location>
        <begin position="511"/>
        <end position="533"/>
    </location>
</feature>
<feature type="domain" description="EamA" evidence="7">
    <location>
        <begin position="395"/>
        <end position="527"/>
    </location>
</feature>
<dbReference type="GO" id="GO:0016020">
    <property type="term" value="C:membrane"/>
    <property type="evidence" value="ECO:0007669"/>
    <property type="project" value="UniProtKB-SubCell"/>
</dbReference>
<reference evidence="9" key="1">
    <citation type="submission" date="2025-08" db="UniProtKB">
        <authorList>
            <consortium name="RefSeq"/>
        </authorList>
    </citation>
    <scope>IDENTIFICATION</scope>
    <source>
        <strain evidence="9">Airmid</strain>
    </source>
</reference>
<protein>
    <submittedName>
        <fullName evidence="9">Solute carrier family 35 member G1-like</fullName>
    </submittedName>
</protein>
<keyword evidence="4 6" id="KW-0472">Membrane</keyword>
<feature type="transmembrane region" description="Helical" evidence="6">
    <location>
        <begin position="224"/>
        <end position="242"/>
    </location>
</feature>
<organism evidence="8 9">
    <name type="scientific">Dermatophagoides pteronyssinus</name>
    <name type="common">European house dust mite</name>
    <dbReference type="NCBI Taxonomy" id="6956"/>
    <lineage>
        <taxon>Eukaryota</taxon>
        <taxon>Metazoa</taxon>
        <taxon>Ecdysozoa</taxon>
        <taxon>Arthropoda</taxon>
        <taxon>Chelicerata</taxon>
        <taxon>Arachnida</taxon>
        <taxon>Acari</taxon>
        <taxon>Acariformes</taxon>
        <taxon>Sarcoptiformes</taxon>
        <taxon>Astigmata</taxon>
        <taxon>Psoroptidia</taxon>
        <taxon>Analgoidea</taxon>
        <taxon>Pyroglyphidae</taxon>
        <taxon>Dermatophagoidinae</taxon>
        <taxon>Dermatophagoides</taxon>
    </lineage>
</organism>
<sequence length="551" mass="62676">MNHSITFKSHSPPPPSSPSSSSSLSSWTNTSSTIRTSKSFDYSITNIRFDNDDDDNENFTNKTKKSSFRSNWNQFNSSFDYRGGTILSDPLFIEFRDRNSQKFHKLNSSNSSSIQSVIMDSIHSEKSTINHHLSGSLNSCCDETQRLVHLNHHLKTENQFYDSDDIESSQNFKKNNFHNETTMNHGCNFALYKGIFYSSLSSVFFSLSAVIVKYLKDIHPGQLAVSRFFGIFILTIPLIVYHDQNPFGPTELRPILIMRGIAGATSLFLRFIAFHYLSIADASVIIFSVPIFVSIFAWFYLKEPCGLFHTLTIIIAMIGLIMTTKLPIFFSSFNDNNQYYNYYHPSWSSTSSMFMNMANNNNRNISSSSMMIDSNNMTSSTNMITENNDRLNHLYGVLAALSSLIFSSSVFILIRKAKNVHHSVIMFNFGWVAIIETTILTTLLNGFSMPRTPFEWYLIVVLAVFSFCGQMLLTRSLQLEQAGPVSVVRATTDITLAFLWQLIIFNEIPDLWSIFGALVVSSCIVLTAMRKWLLSLPEHSRIKNKLYFLLL</sequence>
<evidence type="ECO:0000313" key="8">
    <source>
        <dbReference type="Proteomes" id="UP000515146"/>
    </source>
</evidence>
<evidence type="ECO:0000256" key="5">
    <source>
        <dbReference type="SAM" id="MobiDB-lite"/>
    </source>
</evidence>
<feature type="domain" description="EamA" evidence="7">
    <location>
        <begin position="193"/>
        <end position="323"/>
    </location>
</feature>
<dbReference type="SUPFAM" id="SSF103481">
    <property type="entry name" value="Multidrug resistance efflux transporter EmrE"/>
    <property type="match status" value="2"/>
</dbReference>
<dbReference type="Proteomes" id="UP000515146">
    <property type="component" value="Unplaced"/>
</dbReference>
<evidence type="ECO:0000259" key="7">
    <source>
        <dbReference type="Pfam" id="PF00892"/>
    </source>
</evidence>
<dbReference type="OrthoDB" id="6502282at2759"/>
<gene>
    <name evidence="9" type="primary">LOC113798959</name>
</gene>
<feature type="transmembrane region" description="Helical" evidence="6">
    <location>
        <begin position="254"/>
        <end position="276"/>
    </location>
</feature>
<dbReference type="PANTHER" id="PTHR22911:SF6">
    <property type="entry name" value="SOLUTE CARRIER FAMILY 35 MEMBER G1"/>
    <property type="match status" value="1"/>
</dbReference>
<feature type="transmembrane region" description="Helical" evidence="6">
    <location>
        <begin position="456"/>
        <end position="474"/>
    </location>
</feature>
<dbReference type="InterPro" id="IPR000620">
    <property type="entry name" value="EamA_dom"/>
</dbReference>
<feature type="transmembrane region" description="Helical" evidence="6">
    <location>
        <begin position="308"/>
        <end position="330"/>
    </location>
</feature>
<dbReference type="InParanoid" id="A0A6P6YII2"/>
<evidence type="ECO:0000256" key="3">
    <source>
        <dbReference type="ARBA" id="ARBA00022989"/>
    </source>
</evidence>
<keyword evidence="3 6" id="KW-1133">Transmembrane helix</keyword>
<feature type="region of interest" description="Disordered" evidence="5">
    <location>
        <begin position="1"/>
        <end position="29"/>
    </location>
</feature>
<name>A0A6P6YII2_DERPT</name>
<feature type="transmembrane region" description="Helical" evidence="6">
    <location>
        <begin position="194"/>
        <end position="212"/>
    </location>
</feature>
<dbReference type="FunCoup" id="A0A6P6YII2">
    <property type="interactions" value="58"/>
</dbReference>
<feature type="transmembrane region" description="Helical" evidence="6">
    <location>
        <begin position="282"/>
        <end position="301"/>
    </location>
</feature>
<evidence type="ECO:0000256" key="6">
    <source>
        <dbReference type="SAM" id="Phobius"/>
    </source>
</evidence>
<feature type="transmembrane region" description="Helical" evidence="6">
    <location>
        <begin position="426"/>
        <end position="444"/>
    </location>
</feature>
<dbReference type="AlphaFoldDB" id="A0A6P6YII2"/>
<dbReference type="RefSeq" id="XP_027205353.1">
    <property type="nucleotide sequence ID" value="XM_027349552.1"/>
</dbReference>
<evidence type="ECO:0000313" key="9">
    <source>
        <dbReference type="RefSeq" id="XP_027205353.1"/>
    </source>
</evidence>
<evidence type="ECO:0000256" key="2">
    <source>
        <dbReference type="ARBA" id="ARBA00022692"/>
    </source>
</evidence>
<accession>A0A6P6YII2</accession>
<dbReference type="KEGG" id="dpte:113798959"/>
<keyword evidence="8" id="KW-1185">Reference proteome</keyword>
<evidence type="ECO:0000256" key="1">
    <source>
        <dbReference type="ARBA" id="ARBA00004141"/>
    </source>
</evidence>